<feature type="domain" description="DUF2510" evidence="1">
    <location>
        <begin position="28"/>
        <end position="57"/>
    </location>
</feature>
<dbReference type="InterPro" id="IPR018929">
    <property type="entry name" value="DUF2510"/>
</dbReference>
<organism evidence="2 3">
    <name type="scientific">Salinibacterium xinjiangense</name>
    <dbReference type="NCBI Taxonomy" id="386302"/>
    <lineage>
        <taxon>Bacteria</taxon>
        <taxon>Bacillati</taxon>
        <taxon>Actinomycetota</taxon>
        <taxon>Actinomycetes</taxon>
        <taxon>Micrococcales</taxon>
        <taxon>Microbacteriaceae</taxon>
        <taxon>Salinibacterium</taxon>
    </lineage>
</organism>
<evidence type="ECO:0000259" key="1">
    <source>
        <dbReference type="Pfam" id="PF10708"/>
    </source>
</evidence>
<sequence>MVVLTVVIIETTAGAEMSIIQHTHVPSGWYPDGVADGSLRWWDGTDWTNDVRPIAAPVLVPVLLMDVEYVPGESLPVEPDSIETPHDLSTLLASVPERQAPVHRFTTSALSRRQLREMLGGPLVTDTPADQ</sequence>
<dbReference type="Proteomes" id="UP000219440">
    <property type="component" value="Unassembled WGS sequence"/>
</dbReference>
<accession>A0A2C9A3C7</accession>
<protein>
    <recommendedName>
        <fullName evidence="1">DUF2510 domain-containing protein</fullName>
    </recommendedName>
</protein>
<evidence type="ECO:0000313" key="3">
    <source>
        <dbReference type="Proteomes" id="UP000219440"/>
    </source>
</evidence>
<keyword evidence="3" id="KW-1185">Reference proteome</keyword>
<proteinExistence type="predicted"/>
<dbReference type="AlphaFoldDB" id="A0A2C9A3C7"/>
<evidence type="ECO:0000313" key="2">
    <source>
        <dbReference type="EMBL" id="SOE73965.1"/>
    </source>
</evidence>
<gene>
    <name evidence="2" type="ORF">SAMN06296378_2903</name>
</gene>
<dbReference type="EMBL" id="OCST01000006">
    <property type="protein sequence ID" value="SOE73965.1"/>
    <property type="molecule type" value="Genomic_DNA"/>
</dbReference>
<dbReference type="Pfam" id="PF10708">
    <property type="entry name" value="DUF2510"/>
    <property type="match status" value="1"/>
</dbReference>
<name>A0A2C9A3C7_9MICO</name>
<reference evidence="2 3" key="1">
    <citation type="submission" date="2017-09" db="EMBL/GenBank/DDBJ databases">
        <authorList>
            <person name="Ehlers B."/>
            <person name="Leendertz F.H."/>
        </authorList>
    </citation>
    <scope>NUCLEOTIDE SEQUENCE [LARGE SCALE GENOMIC DNA]</scope>
    <source>
        <strain evidence="2 3">CGMCC 1.05381</strain>
    </source>
</reference>